<evidence type="ECO:0000256" key="1">
    <source>
        <dbReference type="SAM" id="SignalP"/>
    </source>
</evidence>
<dbReference type="RefSeq" id="WP_211912780.1">
    <property type="nucleotide sequence ID" value="NZ_CP036498.1"/>
</dbReference>
<organism evidence="3 4">
    <name type="scientific">Tardiphaga alba</name>
    <dbReference type="NCBI Taxonomy" id="340268"/>
    <lineage>
        <taxon>Bacteria</taxon>
        <taxon>Pseudomonadati</taxon>
        <taxon>Pseudomonadota</taxon>
        <taxon>Alphaproteobacteria</taxon>
        <taxon>Hyphomicrobiales</taxon>
        <taxon>Nitrobacteraceae</taxon>
        <taxon>Tardiphaga</taxon>
    </lineage>
</organism>
<dbReference type="InterPro" id="IPR021729">
    <property type="entry name" value="DUF3298"/>
</dbReference>
<dbReference type="InterPro" id="IPR037126">
    <property type="entry name" value="PdaC/RsiV-like_sf"/>
</dbReference>
<gene>
    <name evidence="3" type="ORF">RPMA_10595</name>
</gene>
<dbReference type="Pfam" id="PF11738">
    <property type="entry name" value="DUF3298"/>
    <property type="match status" value="1"/>
</dbReference>
<sequence>MIRLVSSAICVAAALLTLTSALAADRKPDIALKAKYTEVTVSFDDAIRADAPLLKYLTTAGKSWASKTLKELVEQRKDMTDLPADIRNRPWSAERGYTQDALVVNRYASIIRSEFSYTGGAHPNHGSDTLLWDKQTGKMISIRPFFTELADDGPAMTAIRNAVVADLKVEKKKRDPDQPDMSLVDALEPKLLKIGAIALAPSTTVGKSSGLTFLYPPYAVGAYAEGGYTAFVPWEVLKPYLSAEGAAIFGGTQPPDTGDKPK</sequence>
<protein>
    <submittedName>
        <fullName evidence="3">DUF3298 domain-containing protein</fullName>
    </submittedName>
</protein>
<keyword evidence="4" id="KW-1185">Reference proteome</keyword>
<evidence type="ECO:0000313" key="4">
    <source>
        <dbReference type="Proteomes" id="UP000682843"/>
    </source>
</evidence>
<evidence type="ECO:0000313" key="3">
    <source>
        <dbReference type="EMBL" id="QUS39237.1"/>
    </source>
</evidence>
<reference evidence="3 4" key="1">
    <citation type="submission" date="2019-02" db="EMBL/GenBank/DDBJ databases">
        <title>Emended description of the genus Rhodopseudomonas and description of Rhodopseudomonas albus sp. nov., a non-phototrophic, heavy-metal-tolerant bacterium isolated from garden soil.</title>
        <authorList>
            <person name="Bao Z."/>
            <person name="Cao W.W."/>
            <person name="Sato Y."/>
            <person name="Nishizawa T."/>
            <person name="Zhao J."/>
            <person name="Guo Y."/>
            <person name="Ohta H."/>
        </authorList>
    </citation>
    <scope>NUCLEOTIDE SEQUENCE [LARGE SCALE GENOMIC DNA]</scope>
    <source>
        <strain evidence="3 4">SK50-23</strain>
    </source>
</reference>
<dbReference type="EMBL" id="CP036498">
    <property type="protein sequence ID" value="QUS39237.1"/>
    <property type="molecule type" value="Genomic_DNA"/>
</dbReference>
<keyword evidence="1" id="KW-0732">Signal</keyword>
<dbReference type="Proteomes" id="UP000682843">
    <property type="component" value="Chromosome"/>
</dbReference>
<feature type="chain" id="PRO_5045973372" evidence="1">
    <location>
        <begin position="24"/>
        <end position="262"/>
    </location>
</feature>
<proteinExistence type="predicted"/>
<feature type="signal peptide" evidence="1">
    <location>
        <begin position="1"/>
        <end position="23"/>
    </location>
</feature>
<evidence type="ECO:0000259" key="2">
    <source>
        <dbReference type="Pfam" id="PF11738"/>
    </source>
</evidence>
<feature type="domain" description="DUF3298" evidence="2">
    <location>
        <begin position="154"/>
        <end position="235"/>
    </location>
</feature>
<dbReference type="Gene3D" id="3.90.640.20">
    <property type="entry name" value="Heat-shock cognate protein, ATPase"/>
    <property type="match status" value="1"/>
</dbReference>
<dbReference type="Gene3D" id="3.30.565.40">
    <property type="entry name" value="Fervidobacterium nodosum Rt17-B1 like"/>
    <property type="match status" value="1"/>
</dbReference>
<name>A0ABX8A6I7_9BRAD</name>
<accession>A0ABX8A6I7</accession>